<dbReference type="Proteomes" id="UP001162164">
    <property type="component" value="Unassembled WGS sequence"/>
</dbReference>
<gene>
    <name evidence="2" type="ORF">NQ317_011119</name>
</gene>
<organism evidence="2 3">
    <name type="scientific">Molorchus minor</name>
    <dbReference type="NCBI Taxonomy" id="1323400"/>
    <lineage>
        <taxon>Eukaryota</taxon>
        <taxon>Metazoa</taxon>
        <taxon>Ecdysozoa</taxon>
        <taxon>Arthropoda</taxon>
        <taxon>Hexapoda</taxon>
        <taxon>Insecta</taxon>
        <taxon>Pterygota</taxon>
        <taxon>Neoptera</taxon>
        <taxon>Endopterygota</taxon>
        <taxon>Coleoptera</taxon>
        <taxon>Polyphaga</taxon>
        <taxon>Cucujiformia</taxon>
        <taxon>Chrysomeloidea</taxon>
        <taxon>Cerambycidae</taxon>
        <taxon>Lamiinae</taxon>
        <taxon>Monochamini</taxon>
        <taxon>Molorchus</taxon>
    </lineage>
</organism>
<evidence type="ECO:0000313" key="3">
    <source>
        <dbReference type="Proteomes" id="UP001162164"/>
    </source>
</evidence>
<proteinExistence type="predicted"/>
<evidence type="ECO:0000313" key="2">
    <source>
        <dbReference type="EMBL" id="KAJ8984210.1"/>
    </source>
</evidence>
<keyword evidence="3" id="KW-1185">Reference proteome</keyword>
<keyword evidence="1" id="KW-0472">Membrane</keyword>
<name>A0ABQ9K1P7_9CUCU</name>
<comment type="caution">
    <text evidence="2">The sequence shown here is derived from an EMBL/GenBank/DDBJ whole genome shotgun (WGS) entry which is preliminary data.</text>
</comment>
<evidence type="ECO:0000256" key="1">
    <source>
        <dbReference type="SAM" id="Phobius"/>
    </source>
</evidence>
<accession>A0ABQ9K1P7</accession>
<keyword evidence="1" id="KW-1133">Transmembrane helix</keyword>
<reference evidence="2" key="1">
    <citation type="journal article" date="2023" name="Insect Mol. Biol.">
        <title>Genome sequencing provides insights into the evolution of gene families encoding plant cell wall-degrading enzymes in longhorned beetles.</title>
        <authorList>
            <person name="Shin N.R."/>
            <person name="Okamura Y."/>
            <person name="Kirsch R."/>
            <person name="Pauchet Y."/>
        </authorList>
    </citation>
    <scope>NUCLEOTIDE SEQUENCE</scope>
    <source>
        <strain evidence="2">MMC_N1</strain>
    </source>
</reference>
<keyword evidence="1" id="KW-0812">Transmembrane</keyword>
<feature type="transmembrane region" description="Helical" evidence="1">
    <location>
        <begin position="72"/>
        <end position="90"/>
    </location>
</feature>
<protein>
    <submittedName>
        <fullName evidence="2">Uncharacterized protein</fullName>
    </submittedName>
</protein>
<dbReference type="EMBL" id="JAPWTJ010000044">
    <property type="protein sequence ID" value="KAJ8984210.1"/>
    <property type="molecule type" value="Genomic_DNA"/>
</dbReference>
<sequence>MITYLVYTPEDDHSSVYEELTFEAPDCSVTGTGNYPAAACNQYYNLKPVHLEQLMTQQLKPVSPVPLVLPNWALFPLAWWFVYYALLYSFQMAVKNS</sequence>